<feature type="repeat" description="PPR" evidence="3">
    <location>
        <begin position="158"/>
        <end position="192"/>
    </location>
</feature>
<evidence type="ECO:0000256" key="1">
    <source>
        <dbReference type="ARBA" id="ARBA00007626"/>
    </source>
</evidence>
<dbReference type="PROSITE" id="PS51375">
    <property type="entry name" value="PPR"/>
    <property type="match status" value="3"/>
</dbReference>
<reference evidence="4" key="1">
    <citation type="submission" date="2022-11" db="EMBL/GenBank/DDBJ databases">
        <authorList>
            <person name="Hyden B.L."/>
            <person name="Feng K."/>
            <person name="Yates T."/>
            <person name="Jawdy S."/>
            <person name="Smart L.B."/>
            <person name="Muchero W."/>
        </authorList>
    </citation>
    <scope>NUCLEOTIDE SEQUENCE</scope>
    <source>
        <tissue evidence="4">Shoot tip</tissue>
    </source>
</reference>
<dbReference type="PANTHER" id="PTHR47939">
    <property type="entry name" value="MEMBRANE-ASSOCIATED SALT-INDUCIBLE PROTEIN-LIKE"/>
    <property type="match status" value="1"/>
</dbReference>
<sequence>MKKFDAAVQFWRNMLDKGIRPDNKACGALAVGLCDGGQVDLAYELVIGVISGGLSEVSTLVYNALISGFCRAGGIDKALAIVSFMSRTGCKPDLVTYNVLLNYCCNEFMFEEAVKLLKKMECSATEPDVYSYNQLLKAFCKANHPDKAYQFMVTKMVPKVTYKLIIGALVRENKLSDACRVWDQMMEKGLTLDRGISEMLINAIKS</sequence>
<dbReference type="NCBIfam" id="TIGR00756">
    <property type="entry name" value="PPR"/>
    <property type="match status" value="4"/>
</dbReference>
<accession>A0A9Q0WL80</accession>
<comment type="similarity">
    <text evidence="1">Belongs to the PPR family. P subfamily.</text>
</comment>
<gene>
    <name evidence="4" type="ORF">OIU74_022850</name>
</gene>
<dbReference type="AlphaFoldDB" id="A0A9Q0WL80"/>
<evidence type="ECO:0000313" key="4">
    <source>
        <dbReference type="EMBL" id="KAJ6769261.1"/>
    </source>
</evidence>
<dbReference type="Pfam" id="PF01535">
    <property type="entry name" value="PPR"/>
    <property type="match status" value="1"/>
</dbReference>
<dbReference type="Proteomes" id="UP001151752">
    <property type="component" value="Chromosome 8"/>
</dbReference>
<evidence type="ECO:0000313" key="5">
    <source>
        <dbReference type="Proteomes" id="UP001151752"/>
    </source>
</evidence>
<feature type="repeat" description="PPR" evidence="3">
    <location>
        <begin position="58"/>
        <end position="92"/>
    </location>
</feature>
<evidence type="ECO:0000256" key="3">
    <source>
        <dbReference type="PROSITE-ProRule" id="PRU00708"/>
    </source>
</evidence>
<feature type="repeat" description="PPR" evidence="3">
    <location>
        <begin position="93"/>
        <end position="127"/>
    </location>
</feature>
<reference evidence="4" key="2">
    <citation type="journal article" date="2023" name="Int. J. Mol. Sci.">
        <title>De Novo Assembly and Annotation of 11 Diverse Shrub Willow (Salix) Genomes Reveals Novel Gene Organization in Sex-Linked Regions.</title>
        <authorList>
            <person name="Hyden B."/>
            <person name="Feng K."/>
            <person name="Yates T.B."/>
            <person name="Jawdy S."/>
            <person name="Cereghino C."/>
            <person name="Smart L.B."/>
            <person name="Muchero W."/>
        </authorList>
    </citation>
    <scope>NUCLEOTIDE SEQUENCE</scope>
    <source>
        <tissue evidence="4">Shoot tip</tissue>
    </source>
</reference>
<proteinExistence type="inferred from homology"/>
<evidence type="ECO:0000256" key="2">
    <source>
        <dbReference type="ARBA" id="ARBA00022737"/>
    </source>
</evidence>
<name>A0A9Q0WL80_9ROSI</name>
<protein>
    <submittedName>
        <fullName evidence="4">MEMBRANE-ASSOCIATED SALT-INDUCIBLE PROTEIN-LIKE</fullName>
    </submittedName>
</protein>
<keyword evidence="5" id="KW-1185">Reference proteome</keyword>
<dbReference type="EMBL" id="JAPFFM010000003">
    <property type="protein sequence ID" value="KAJ6769261.1"/>
    <property type="molecule type" value="Genomic_DNA"/>
</dbReference>
<organism evidence="4 5">
    <name type="scientific">Salix koriyanagi</name>
    <dbReference type="NCBI Taxonomy" id="2511006"/>
    <lineage>
        <taxon>Eukaryota</taxon>
        <taxon>Viridiplantae</taxon>
        <taxon>Streptophyta</taxon>
        <taxon>Embryophyta</taxon>
        <taxon>Tracheophyta</taxon>
        <taxon>Spermatophyta</taxon>
        <taxon>Magnoliopsida</taxon>
        <taxon>eudicotyledons</taxon>
        <taxon>Gunneridae</taxon>
        <taxon>Pentapetalae</taxon>
        <taxon>rosids</taxon>
        <taxon>fabids</taxon>
        <taxon>Malpighiales</taxon>
        <taxon>Salicaceae</taxon>
        <taxon>Saliceae</taxon>
        <taxon>Salix</taxon>
    </lineage>
</organism>
<dbReference type="Pfam" id="PF12854">
    <property type="entry name" value="PPR_1"/>
    <property type="match status" value="1"/>
</dbReference>
<dbReference type="InterPro" id="IPR002885">
    <property type="entry name" value="PPR_rpt"/>
</dbReference>
<dbReference type="Gene3D" id="1.25.40.10">
    <property type="entry name" value="Tetratricopeptide repeat domain"/>
    <property type="match status" value="3"/>
</dbReference>
<comment type="caution">
    <text evidence="4">The sequence shown here is derived from an EMBL/GenBank/DDBJ whole genome shotgun (WGS) entry which is preliminary data.</text>
</comment>
<dbReference type="PANTHER" id="PTHR47939:SF2">
    <property type="entry name" value="OS03G0782900 PROTEIN"/>
    <property type="match status" value="1"/>
</dbReference>
<dbReference type="Pfam" id="PF13041">
    <property type="entry name" value="PPR_2"/>
    <property type="match status" value="1"/>
</dbReference>
<dbReference type="InterPro" id="IPR011990">
    <property type="entry name" value="TPR-like_helical_dom_sf"/>
</dbReference>
<dbReference type="InterPro" id="IPR050667">
    <property type="entry name" value="PPR-containing_protein"/>
</dbReference>
<keyword evidence="2" id="KW-0677">Repeat</keyword>